<keyword evidence="8" id="KW-0735">Signal-anchor</keyword>
<keyword evidence="4" id="KW-0328">Glycosyltransferase</keyword>
<dbReference type="PANTHER" id="PTHR48261">
    <property type="entry name" value="ACETYLGLUCOSAMINYLTRANSFERASE"/>
    <property type="match status" value="1"/>
</dbReference>
<evidence type="ECO:0000259" key="15">
    <source>
        <dbReference type="Pfam" id="PF09258"/>
    </source>
</evidence>
<dbReference type="GeneID" id="101854143"/>
<dbReference type="Pfam" id="PF03016">
    <property type="entry name" value="Exostosin_GT47"/>
    <property type="match status" value="1"/>
</dbReference>
<evidence type="ECO:0000256" key="3">
    <source>
        <dbReference type="ARBA" id="ARBA00010271"/>
    </source>
</evidence>
<dbReference type="Pfam" id="PF09258">
    <property type="entry name" value="Glyco_transf_64"/>
    <property type="match status" value="1"/>
</dbReference>
<accession>A0ABM1W4K7</accession>
<evidence type="ECO:0000313" key="16">
    <source>
        <dbReference type="Proteomes" id="UP000694888"/>
    </source>
</evidence>
<dbReference type="InterPro" id="IPR015338">
    <property type="entry name" value="GT64_dom"/>
</dbReference>
<keyword evidence="7" id="KW-0256">Endoplasmic reticulum</keyword>
<keyword evidence="11" id="KW-1015">Disulfide bond</keyword>
<feature type="transmembrane region" description="Helical" evidence="13">
    <location>
        <begin position="7"/>
        <end position="27"/>
    </location>
</feature>
<dbReference type="Gene3D" id="3.90.550.10">
    <property type="entry name" value="Spore Coat Polysaccharide Biosynthesis Protein SpsA, Chain A"/>
    <property type="match status" value="1"/>
</dbReference>
<keyword evidence="16" id="KW-1185">Reference proteome</keyword>
<evidence type="ECO:0000256" key="12">
    <source>
        <dbReference type="ARBA" id="ARBA00023180"/>
    </source>
</evidence>
<evidence type="ECO:0000256" key="9">
    <source>
        <dbReference type="ARBA" id="ARBA00022989"/>
    </source>
</evidence>
<evidence type="ECO:0000313" key="17">
    <source>
        <dbReference type="RefSeq" id="XP_035829600.1"/>
    </source>
</evidence>
<keyword evidence="12" id="KW-0325">Glycoprotein</keyword>
<protein>
    <submittedName>
        <fullName evidence="17">Exostosin-1-like</fullName>
    </submittedName>
</protein>
<evidence type="ECO:0000259" key="14">
    <source>
        <dbReference type="Pfam" id="PF03016"/>
    </source>
</evidence>
<comment type="similarity">
    <text evidence="3">Belongs to the glycosyltransferase 47 family.</text>
</comment>
<dbReference type="PANTHER" id="PTHR48261:SF3">
    <property type="entry name" value="EXOSTOSIN GLYCOSYLTRANSFERASE 1"/>
    <property type="match status" value="1"/>
</dbReference>
<evidence type="ECO:0000256" key="4">
    <source>
        <dbReference type="ARBA" id="ARBA00022676"/>
    </source>
</evidence>
<dbReference type="RefSeq" id="XP_035829600.1">
    <property type="nucleotide sequence ID" value="XM_035973707.1"/>
</dbReference>
<reference evidence="17" key="1">
    <citation type="submission" date="2025-08" db="UniProtKB">
        <authorList>
            <consortium name="RefSeq"/>
        </authorList>
    </citation>
    <scope>IDENTIFICATION</scope>
</reference>
<evidence type="ECO:0000256" key="10">
    <source>
        <dbReference type="ARBA" id="ARBA00023136"/>
    </source>
</evidence>
<feature type="domain" description="Glycosyl transferase 64" evidence="15">
    <location>
        <begin position="470"/>
        <end position="718"/>
    </location>
</feature>
<keyword evidence="5" id="KW-0808">Transferase</keyword>
<evidence type="ECO:0000256" key="8">
    <source>
        <dbReference type="ARBA" id="ARBA00022968"/>
    </source>
</evidence>
<dbReference type="InterPro" id="IPR040911">
    <property type="entry name" value="Exostosin_GT47"/>
</dbReference>
<evidence type="ECO:0000256" key="1">
    <source>
        <dbReference type="ARBA" id="ARBA00004648"/>
    </source>
</evidence>
<evidence type="ECO:0000256" key="11">
    <source>
        <dbReference type="ARBA" id="ARBA00023157"/>
    </source>
</evidence>
<dbReference type="InterPro" id="IPR029044">
    <property type="entry name" value="Nucleotide-diphossugar_trans"/>
</dbReference>
<dbReference type="Proteomes" id="UP000694888">
    <property type="component" value="Unplaced"/>
</dbReference>
<comment type="pathway">
    <text evidence="2">Protein modification; protein glycosylation.</text>
</comment>
<name>A0ABM1W4K7_APLCA</name>
<proteinExistence type="inferred from homology"/>
<gene>
    <name evidence="17" type="primary">LOC101854143</name>
</gene>
<feature type="domain" description="Exostosin GT47" evidence="14">
    <location>
        <begin position="102"/>
        <end position="385"/>
    </location>
</feature>
<organism evidence="16 17">
    <name type="scientific">Aplysia californica</name>
    <name type="common">California sea hare</name>
    <dbReference type="NCBI Taxonomy" id="6500"/>
    <lineage>
        <taxon>Eukaryota</taxon>
        <taxon>Metazoa</taxon>
        <taxon>Spiralia</taxon>
        <taxon>Lophotrochozoa</taxon>
        <taxon>Mollusca</taxon>
        <taxon>Gastropoda</taxon>
        <taxon>Heterobranchia</taxon>
        <taxon>Euthyneura</taxon>
        <taxon>Tectipleura</taxon>
        <taxon>Aplysiida</taxon>
        <taxon>Aplysioidea</taxon>
        <taxon>Aplysiidae</taxon>
        <taxon>Aplysia</taxon>
    </lineage>
</organism>
<evidence type="ECO:0000256" key="5">
    <source>
        <dbReference type="ARBA" id="ARBA00022679"/>
    </source>
</evidence>
<dbReference type="SUPFAM" id="SSF53448">
    <property type="entry name" value="Nucleotide-diphospho-sugar transferases"/>
    <property type="match status" value="1"/>
</dbReference>
<dbReference type="InterPro" id="IPR004263">
    <property type="entry name" value="Exostosin"/>
</dbReference>
<evidence type="ECO:0000256" key="6">
    <source>
        <dbReference type="ARBA" id="ARBA00022692"/>
    </source>
</evidence>
<keyword evidence="9 13" id="KW-1133">Transmembrane helix</keyword>
<evidence type="ECO:0000256" key="2">
    <source>
        <dbReference type="ARBA" id="ARBA00004922"/>
    </source>
</evidence>
<evidence type="ECO:0000256" key="7">
    <source>
        <dbReference type="ARBA" id="ARBA00022824"/>
    </source>
</evidence>
<keyword evidence="6 13" id="KW-0812">Transmembrane</keyword>
<keyword evidence="10 13" id="KW-0472">Membrane</keyword>
<comment type="subcellular location">
    <subcellularLocation>
        <location evidence="1">Endoplasmic reticulum membrane</location>
        <topology evidence="1">Single-pass type II membrane protein</topology>
    </subcellularLocation>
</comment>
<sequence>MQFKKRFILVSMIVLFVVAVFVIYHHAFSSSRGSVKASRRSYGTHSFRDPSNNNPRSFLVDDAEGVFADDLHHNPINRSQFKSKLDWRKCRMETCFDFSRCKNGFKIYLYPRQAPVSAPYAKILSVIEKSRYLTANPQEACVFIPSIDTLDQDVLSSDYVADVEQKLSKLPYWNGGRNHLLFNQYSGTWPDYSEELTFIQQAMLVKSSMSIDWIRYGFDISMPLFPKDHPQSGGQKGYLNQASNSIPSIRHYLLAFKGKRYLNGKGSDSRNSLYHIHNGKDIVLLTTCKHGKGWEKLMDERCLQDNEEFEKYDYQKLLYDSTFCLVPRGRRLGSFRFLESLQATCIPVLLSNGYELPFSEVIDWNKLVIWADERLLLQVPAMVRSVSQSKVLAMRQQCQLVWESYFSSVDKIINTVLEVVKNRVHKHQIRPSYHWNTVPGAHVVLPEWSDTPNHFPFYYGPLGERATDKFTAVIYATSPVTASSPLFRVLHTVAKSKFCHKVVVLWHCDVPPPPSHRWPADLGVPVRVKVRDIKSVNARFFPYAEIETDAVFNLDEDVILTTDEVDFAFGVWLEFPERLVGYPSRSHYWEEALGKWRYSSRWTNDYSMVLTSAAFYHRYYNYLYTHYLSPLLLAKVEECNNCEDILMNFLIADTIKQAPIKLTQRKQHKETAASGSQRTVLSEQQHFQQRQECMDEFVEHFGYMPLLHSVVRLDTMLFKDPVSNMRKKYRQIELVQS</sequence>
<evidence type="ECO:0000256" key="13">
    <source>
        <dbReference type="SAM" id="Phobius"/>
    </source>
</evidence>